<dbReference type="AlphaFoldDB" id="A0AAE3FM49"/>
<evidence type="ECO:0000256" key="2">
    <source>
        <dbReference type="ARBA" id="ARBA00022741"/>
    </source>
</evidence>
<evidence type="ECO:0000313" key="7">
    <source>
        <dbReference type="Proteomes" id="UP001202674"/>
    </source>
</evidence>
<dbReference type="EMBL" id="JAKRVY010000001">
    <property type="protein sequence ID" value="MCL9812033.1"/>
    <property type="molecule type" value="Genomic_DNA"/>
</dbReference>
<organism evidence="6 7">
    <name type="scientific">Natranaeroarchaeum aerophilus</name>
    <dbReference type="NCBI Taxonomy" id="2917711"/>
    <lineage>
        <taxon>Archaea</taxon>
        <taxon>Methanobacteriati</taxon>
        <taxon>Methanobacteriota</taxon>
        <taxon>Stenosarchaea group</taxon>
        <taxon>Halobacteria</taxon>
        <taxon>Halobacteriales</taxon>
        <taxon>Natronoarchaeaceae</taxon>
        <taxon>Natranaeroarchaeum</taxon>
    </lineage>
</organism>
<keyword evidence="7" id="KW-1185">Reference proteome</keyword>
<dbReference type="Proteomes" id="UP001202674">
    <property type="component" value="Unassembled WGS sequence"/>
</dbReference>
<dbReference type="PANTHER" id="PTHR23073">
    <property type="entry name" value="26S PROTEASOME REGULATORY SUBUNIT"/>
    <property type="match status" value="1"/>
</dbReference>
<keyword evidence="3" id="KW-0067">ATP-binding</keyword>
<reference evidence="6 7" key="1">
    <citation type="journal article" date="2022" name="Syst. Appl. Microbiol.">
        <title>Natronocalculus amylovorans gen. nov., sp. nov., and Natranaeroarchaeum aerophilus sp. nov., dominant culturable amylolytic natronoarchaea from hypersaline soda lakes in southwestern Siberia.</title>
        <authorList>
            <person name="Sorokin D.Y."/>
            <person name="Elcheninov A.G."/>
            <person name="Khizhniak T.V."/>
            <person name="Koenen M."/>
            <person name="Bale N.J."/>
            <person name="Damste J.S.S."/>
            <person name="Kublanov I.V."/>
        </authorList>
    </citation>
    <scope>NUCLEOTIDE SEQUENCE [LARGE SCALE GENOMIC DNA]</scope>
    <source>
        <strain evidence="6 7">AArc-St1-1</strain>
    </source>
</reference>
<dbReference type="InterPro" id="IPR003959">
    <property type="entry name" value="ATPase_AAA_core"/>
</dbReference>
<evidence type="ECO:0000313" key="6">
    <source>
        <dbReference type="EMBL" id="MCL9812033.1"/>
    </source>
</evidence>
<dbReference type="CDD" id="cd19481">
    <property type="entry name" value="RecA-like_protease"/>
    <property type="match status" value="1"/>
</dbReference>
<dbReference type="GO" id="GO:0016887">
    <property type="term" value="F:ATP hydrolysis activity"/>
    <property type="evidence" value="ECO:0007669"/>
    <property type="project" value="InterPro"/>
</dbReference>
<dbReference type="InterPro" id="IPR027417">
    <property type="entry name" value="P-loop_NTPase"/>
</dbReference>
<proteinExistence type="inferred from homology"/>
<sequence length="735" mass="81133">MSDSSEAAFQSSRAHLLVELDRIRTMVEAAATVEDDEDEPSSATPQDSGEEEPDASHHAKLPLVLPETDRESVHDLTEDIETRCDATDDVTLRVRRLADGFDLSRRALDVLLLAVAPTVDDSIETTYKRLQGDQMLSRPTVGLVESLFGHTTEEQLAAGELLASSSPLRAHGLVSLGDPSNTNLSVRDRPITVDERIVEYLKGYDGLHQALVNGLQDHPPDVLEEPVAIEAPGTSLDELLVDDDLRDQLATIRDADEHGRRVYFHGPTGSGIHRAVDACSGSTSDTCLRADLSSVLEADALDALVREAILQNVPVHLAGADVAIGPQRRVDTSLEAVVRRFDALDRDLYITGTREWTPTGSTDALVDALVEFDRPTITQRREFWHDQLDQLGIEADAEALASAFDLTQGQLEAAVATARALAGADELTAEHVRAGCRAQSSDALDDLAQHVEPTKTWADIELEETTERQLRTLEAHITSRGRIYDDWGFREREGNAGVVALFKGLPGTGKTMAAEVLASAVGMDIYKIDLSSVVSKYIGETEENLERIFEAAEQSNTILLFDEADSIFGDRAEVSDATDRYANVEVNYLLQRIETYDGIVVLTTNYAKNMDTAFARRITHSIHFDRPDPDARAAIWAGAFPDETPVEDLDTEWLSGFDFSGGDIAKLAKHIAIDAAERDVDAITQPLVVQSIEQYKRDRDEPIREDDFEPYIEHLAGETERERKRTLHERRRGDR</sequence>
<evidence type="ECO:0000256" key="3">
    <source>
        <dbReference type="ARBA" id="ARBA00022840"/>
    </source>
</evidence>
<gene>
    <name evidence="6" type="ORF">AArcSt11_00005</name>
</gene>
<accession>A0AAE3FM49</accession>
<protein>
    <submittedName>
        <fullName evidence="6">AAA family ATPase</fullName>
    </submittedName>
</protein>
<dbReference type="RefSeq" id="WP_250593570.1">
    <property type="nucleotide sequence ID" value="NZ_JAKRVY010000001.1"/>
</dbReference>
<dbReference type="Pfam" id="PF22977">
    <property type="entry name" value="WHD"/>
    <property type="match status" value="1"/>
</dbReference>
<dbReference type="Pfam" id="PF00004">
    <property type="entry name" value="AAA"/>
    <property type="match status" value="1"/>
</dbReference>
<feature type="domain" description="AAA+ ATPase" evidence="5">
    <location>
        <begin position="496"/>
        <end position="628"/>
    </location>
</feature>
<dbReference type="InterPro" id="IPR003593">
    <property type="entry name" value="AAA+_ATPase"/>
</dbReference>
<evidence type="ECO:0000256" key="4">
    <source>
        <dbReference type="SAM" id="MobiDB-lite"/>
    </source>
</evidence>
<feature type="region of interest" description="Disordered" evidence="4">
    <location>
        <begin position="28"/>
        <end position="61"/>
    </location>
</feature>
<evidence type="ECO:0000256" key="1">
    <source>
        <dbReference type="ARBA" id="ARBA00006914"/>
    </source>
</evidence>
<dbReference type="InterPro" id="IPR054472">
    <property type="entry name" value="WHD"/>
</dbReference>
<feature type="compositionally biased region" description="Basic residues" evidence="4">
    <location>
        <begin position="724"/>
        <end position="735"/>
    </location>
</feature>
<dbReference type="SMART" id="SM00382">
    <property type="entry name" value="AAA"/>
    <property type="match status" value="1"/>
</dbReference>
<dbReference type="InterPro" id="IPR050221">
    <property type="entry name" value="26S_Proteasome_ATPase"/>
</dbReference>
<feature type="region of interest" description="Disordered" evidence="4">
    <location>
        <begin position="697"/>
        <end position="735"/>
    </location>
</feature>
<comment type="similarity">
    <text evidence="1">Belongs to the AAA ATPase family.</text>
</comment>
<comment type="caution">
    <text evidence="6">The sequence shown here is derived from an EMBL/GenBank/DDBJ whole genome shotgun (WGS) entry which is preliminary data.</text>
</comment>
<dbReference type="Gene3D" id="3.40.50.300">
    <property type="entry name" value="P-loop containing nucleotide triphosphate hydrolases"/>
    <property type="match status" value="1"/>
</dbReference>
<feature type="compositionally biased region" description="Basic and acidic residues" evidence="4">
    <location>
        <begin position="711"/>
        <end position="723"/>
    </location>
</feature>
<keyword evidence="2" id="KW-0547">Nucleotide-binding</keyword>
<dbReference type="SUPFAM" id="SSF52540">
    <property type="entry name" value="P-loop containing nucleoside triphosphate hydrolases"/>
    <property type="match status" value="2"/>
</dbReference>
<dbReference type="GO" id="GO:0005524">
    <property type="term" value="F:ATP binding"/>
    <property type="evidence" value="ECO:0007669"/>
    <property type="project" value="UniProtKB-KW"/>
</dbReference>
<evidence type="ECO:0000259" key="5">
    <source>
        <dbReference type="SMART" id="SM00382"/>
    </source>
</evidence>
<name>A0AAE3FM49_9EURY</name>